<evidence type="ECO:0000259" key="9">
    <source>
        <dbReference type="SMART" id="SM01361"/>
    </source>
</evidence>
<dbReference type="Gene3D" id="2.60.40.690">
    <property type="entry name" value="Alpha-macroglobulin, receptor-binding domain"/>
    <property type="match status" value="1"/>
</dbReference>
<feature type="domain" description="Alpha-2-macroglobulin bait region" evidence="7">
    <location>
        <begin position="428"/>
        <end position="558"/>
    </location>
</feature>
<dbReference type="GeneID" id="109415050"/>
<dbReference type="Gene3D" id="2.60.40.1940">
    <property type="match status" value="1"/>
</dbReference>
<dbReference type="SUPFAM" id="SSF48239">
    <property type="entry name" value="Terpenoid cyclases/Protein prenyltransferases"/>
    <property type="match status" value="1"/>
</dbReference>
<dbReference type="SMART" id="SM01360">
    <property type="entry name" value="A2M"/>
    <property type="match status" value="1"/>
</dbReference>
<name>A0ABM1Y3W2_AEDAL</name>
<dbReference type="Pfam" id="PF07678">
    <property type="entry name" value="TED_complement"/>
    <property type="match status" value="1"/>
</dbReference>
<dbReference type="PANTHER" id="PTHR11412">
    <property type="entry name" value="MACROGLOBULIN / COMPLEMENT"/>
    <property type="match status" value="1"/>
</dbReference>
<keyword evidence="2" id="KW-0964">Secreted</keyword>
<evidence type="ECO:0000259" key="7">
    <source>
        <dbReference type="SMART" id="SM01359"/>
    </source>
</evidence>
<dbReference type="InterPro" id="IPR011626">
    <property type="entry name" value="Alpha-macroglobulin_TED"/>
</dbReference>
<dbReference type="Pfam" id="PF17791">
    <property type="entry name" value="MG3"/>
    <property type="match status" value="1"/>
</dbReference>
<dbReference type="InterPro" id="IPR002890">
    <property type="entry name" value="MG2"/>
</dbReference>
<dbReference type="Proteomes" id="UP000069940">
    <property type="component" value="Unassembled WGS sequence"/>
</dbReference>
<feature type="chain" id="PRO_5045629641" evidence="6">
    <location>
        <begin position="18"/>
        <end position="1323"/>
    </location>
</feature>
<dbReference type="InterPro" id="IPR011625">
    <property type="entry name" value="A2M_N_BRD"/>
</dbReference>
<dbReference type="Pfam" id="PF00207">
    <property type="entry name" value="A2M"/>
    <property type="match status" value="1"/>
</dbReference>
<keyword evidence="5" id="KW-1015">Disulfide bond</keyword>
<dbReference type="Pfam" id="PF17789">
    <property type="entry name" value="MG4"/>
    <property type="match status" value="1"/>
</dbReference>
<evidence type="ECO:0000313" key="10">
    <source>
        <dbReference type="EnsemblMetazoa" id="AALFPA23_005456.P6970"/>
    </source>
</evidence>
<organism evidence="10 11">
    <name type="scientific">Aedes albopictus</name>
    <name type="common">Asian tiger mosquito</name>
    <name type="synonym">Stegomyia albopicta</name>
    <dbReference type="NCBI Taxonomy" id="7160"/>
    <lineage>
        <taxon>Eukaryota</taxon>
        <taxon>Metazoa</taxon>
        <taxon>Ecdysozoa</taxon>
        <taxon>Arthropoda</taxon>
        <taxon>Hexapoda</taxon>
        <taxon>Insecta</taxon>
        <taxon>Pterygota</taxon>
        <taxon>Neoptera</taxon>
        <taxon>Endopterygota</taxon>
        <taxon>Diptera</taxon>
        <taxon>Nematocera</taxon>
        <taxon>Culicoidea</taxon>
        <taxon>Culicidae</taxon>
        <taxon>Culicinae</taxon>
        <taxon>Aedini</taxon>
        <taxon>Aedes</taxon>
        <taxon>Stegomyia</taxon>
    </lineage>
</organism>
<evidence type="ECO:0000256" key="6">
    <source>
        <dbReference type="SAM" id="SignalP"/>
    </source>
</evidence>
<feature type="signal peptide" evidence="6">
    <location>
        <begin position="1"/>
        <end position="17"/>
    </location>
</feature>
<dbReference type="Pfam" id="PF01835">
    <property type="entry name" value="MG2"/>
    <property type="match status" value="1"/>
</dbReference>
<dbReference type="PANTHER" id="PTHR11412:SF136">
    <property type="entry name" value="CD109 ANTIGEN"/>
    <property type="match status" value="1"/>
</dbReference>
<comment type="subcellular location">
    <subcellularLocation>
        <location evidence="1">Secreted</location>
    </subcellularLocation>
</comment>
<dbReference type="InterPro" id="IPR036595">
    <property type="entry name" value="A-macroglobulin_rcpt-bd_sf"/>
</dbReference>
<keyword evidence="11" id="KW-1185">Reference proteome</keyword>
<dbReference type="SUPFAM" id="SSF49410">
    <property type="entry name" value="Alpha-macroglobulin receptor domain"/>
    <property type="match status" value="1"/>
</dbReference>
<dbReference type="InterPro" id="IPR008930">
    <property type="entry name" value="Terpenoid_cyclase/PrenylTrfase"/>
</dbReference>
<evidence type="ECO:0000259" key="8">
    <source>
        <dbReference type="SMART" id="SM01360"/>
    </source>
</evidence>
<evidence type="ECO:0000256" key="3">
    <source>
        <dbReference type="ARBA" id="ARBA00022729"/>
    </source>
</evidence>
<dbReference type="Gene3D" id="2.60.40.10">
    <property type="entry name" value="Immunoglobulins"/>
    <property type="match status" value="2"/>
</dbReference>
<reference evidence="11" key="1">
    <citation type="journal article" date="2015" name="Proc. Natl. Acad. Sci. U.S.A.">
        <title>Genome sequence of the Asian Tiger mosquito, Aedes albopictus, reveals insights into its biology, genetics, and evolution.</title>
        <authorList>
            <person name="Chen X.G."/>
            <person name="Jiang X."/>
            <person name="Gu J."/>
            <person name="Xu M."/>
            <person name="Wu Y."/>
            <person name="Deng Y."/>
            <person name="Zhang C."/>
            <person name="Bonizzoni M."/>
            <person name="Dermauw W."/>
            <person name="Vontas J."/>
            <person name="Armbruster P."/>
            <person name="Huang X."/>
            <person name="Yang Y."/>
            <person name="Zhang H."/>
            <person name="He W."/>
            <person name="Peng H."/>
            <person name="Liu Y."/>
            <person name="Wu K."/>
            <person name="Chen J."/>
            <person name="Lirakis M."/>
            <person name="Topalis P."/>
            <person name="Van Leeuwen T."/>
            <person name="Hall A.B."/>
            <person name="Jiang X."/>
            <person name="Thorpe C."/>
            <person name="Mueller R.L."/>
            <person name="Sun C."/>
            <person name="Waterhouse R.M."/>
            <person name="Yan G."/>
            <person name="Tu Z.J."/>
            <person name="Fang X."/>
            <person name="James A.A."/>
        </authorList>
    </citation>
    <scope>NUCLEOTIDE SEQUENCE [LARGE SCALE GENOMIC DNA]</scope>
    <source>
        <strain evidence="11">Foshan</strain>
    </source>
</reference>
<accession>A0ABM1Y3W2</accession>
<dbReference type="InterPro" id="IPR009048">
    <property type="entry name" value="A-macroglobulin_rcpt-bd"/>
</dbReference>
<proteinExistence type="predicted"/>
<dbReference type="SMART" id="SM01359">
    <property type="entry name" value="A2M_N_2"/>
    <property type="match status" value="1"/>
</dbReference>
<dbReference type="Gene3D" id="2.20.130.20">
    <property type="match status" value="1"/>
</dbReference>
<dbReference type="InterPro" id="IPR049135">
    <property type="entry name" value="TEP1_CUB2"/>
</dbReference>
<evidence type="ECO:0000256" key="5">
    <source>
        <dbReference type="ARBA" id="ARBA00023157"/>
    </source>
</evidence>
<feature type="domain" description="Alpha-macroglobulin receptor-binding" evidence="9">
    <location>
        <begin position="1229"/>
        <end position="1316"/>
    </location>
</feature>
<sequence length="1323" mass="149976">MNTLIILVCSVFAIANCQDASVISFGPKYIRPNQPYIVALANPHSSDVSVNLTLTCDDGTPSRLSKTLKKQSIERYSLMVPNGVNIESECTFLAVNNGGNINVRQEATLSVARKTLSIFILTDKPIYKPGDIVRFRVVVLDMATKPVNHIDSIQIDLEDSNGESRRQWTQAVLYKGIFAASHRMSSTPALGKWAIKVTANDGVITNEKLQQFEVREYVMPKFVVKVVPSCILLISDKEISLNVESHYTFGGPVRGEIFVQLFTDDDLHVATHSYRRSFDGNGTFRFMLKDELDAPYDKDYVMVRANVSLTENVFNFALSFTEEIPVFMCPYQIELISAVKYYRPGVPYHCRLSVKDHYGVPVKHKSLIVKTDTGVERSVTLDDHGVTSLELAMPDEADSVDISVSLENRECKNIHTIEGLEFTSSQYLQISLLKRNVKDSTVSFIIRSNVELSHLYFLVTSRGNILLAKYEYCYRKMSHMINFKLTVDMTVQSKLVVYTLNSGHLVMDHFKLDYFANEFELSPEEYKFQPDQVVELHVKAEKDSYVALQAIDQGALQLGYEGFGITKAHVFEDLDEYTPDLIEFDPIGSLGLFFRTGFNTHDESKRSKRSTHHARRHTRLSVKPTLLGTDYPESWLWKTYTMNNKKELTISDVLPKTITSWFVTGFALSPTRGLGLINAPVKLTVSKPFYIIANLPYSIKRFEVVRIQVTLFNFLIDSLPTNVTLYNPCGEFEILGYDEILGKQEIVVPYDQPTSVSFLIKAKKLGDIAIKIKAACYLKTDELYHILRVTPESRLHSRSQTEFISLDLYRSQKFNVFLNIPWAADQRSVNIQAEINLVSASFMTNMAQNLSSLFAIPTDTASSNLLAIIPNVVVLDYIKETIRKDPLVEQEAIHYLSTGYTKQLKYRHPNGAFGQLDLPQKKPSIFLTALVANALSMATKHIEIDQTIITDAFSWVKEKQKQNGCFEEVGEIIYEPIQNNSSSFALTAFVVAAIQENNVTAIQFGELVEKATNCLAKNFHSLTNTYDIALATYALSLTGHAKRQDYLNKLVEESHKEGEKLYWEGELQVEITGYALLSFLAQNMHYDAIQVMNWLKERYSTGAFSGVPSSFAALKALGKIAVYLDRRETYYTVRLKSDHMLAQFTVEHSNALIPNLYDLPNDVRKLEIEIEGIGIGFLQVHYQYELNIQKQRASFNLDVKVLDTSTSKIQNLQVCLSYIETQIDDYVTSGVVLVEVFLPGGFVVNENALKDHDRRVKKTDRVFNNTAMFVYYNEVSTEQECFEVTAHRKYQTALHRPSYVVVYDTNDMSKHAIKSYEDVAQEG</sequence>
<keyword evidence="4" id="KW-0882">Thioester bond</keyword>
<dbReference type="RefSeq" id="XP_029733192.2">
    <property type="nucleotide sequence ID" value="XM_029877332.2"/>
</dbReference>
<protein>
    <submittedName>
        <fullName evidence="10">Uncharacterized protein</fullName>
    </submittedName>
</protein>
<dbReference type="InterPro" id="IPR013783">
    <property type="entry name" value="Ig-like_fold"/>
</dbReference>
<dbReference type="Gene3D" id="1.50.10.20">
    <property type="match status" value="1"/>
</dbReference>
<dbReference type="Pfam" id="PF21412">
    <property type="entry name" value="TEP1_CUB2"/>
    <property type="match status" value="1"/>
</dbReference>
<evidence type="ECO:0000256" key="1">
    <source>
        <dbReference type="ARBA" id="ARBA00004613"/>
    </source>
</evidence>
<dbReference type="Gene3D" id="2.60.40.1930">
    <property type="match status" value="2"/>
</dbReference>
<evidence type="ECO:0000313" key="11">
    <source>
        <dbReference type="Proteomes" id="UP000069940"/>
    </source>
</evidence>
<dbReference type="Pfam" id="PF07703">
    <property type="entry name" value="A2M_BRD"/>
    <property type="match status" value="1"/>
</dbReference>
<dbReference type="InterPro" id="IPR040839">
    <property type="entry name" value="MG4"/>
</dbReference>
<evidence type="ECO:0000256" key="2">
    <source>
        <dbReference type="ARBA" id="ARBA00022525"/>
    </source>
</evidence>
<dbReference type="SMART" id="SM01361">
    <property type="entry name" value="A2M_recep"/>
    <property type="match status" value="1"/>
</dbReference>
<dbReference type="Pfam" id="PF07677">
    <property type="entry name" value="A2M_recep"/>
    <property type="match status" value="1"/>
</dbReference>
<feature type="domain" description="Alpha-2-macroglobulin" evidence="8">
    <location>
        <begin position="634"/>
        <end position="725"/>
    </location>
</feature>
<dbReference type="InterPro" id="IPR050473">
    <property type="entry name" value="A2M/Complement_sys"/>
</dbReference>
<keyword evidence="3 6" id="KW-0732">Signal</keyword>
<dbReference type="Gene3D" id="2.60.120.1540">
    <property type="match status" value="1"/>
</dbReference>
<dbReference type="InterPro" id="IPR001599">
    <property type="entry name" value="Macroglobln_a2"/>
</dbReference>
<reference evidence="10" key="2">
    <citation type="submission" date="2025-05" db="UniProtKB">
        <authorList>
            <consortium name="EnsemblMetazoa"/>
        </authorList>
    </citation>
    <scope>IDENTIFICATION</scope>
    <source>
        <strain evidence="10">Foshan</strain>
    </source>
</reference>
<dbReference type="InterPro" id="IPR041555">
    <property type="entry name" value="MG3"/>
</dbReference>
<evidence type="ECO:0000256" key="4">
    <source>
        <dbReference type="ARBA" id="ARBA00022966"/>
    </source>
</evidence>
<dbReference type="EnsemblMetazoa" id="AALFPA23_005456.R6970">
    <property type="protein sequence ID" value="AALFPA23_005456.P6970"/>
    <property type="gene ID" value="AALFPA23_005456"/>
</dbReference>